<dbReference type="Proteomes" id="UP000292957">
    <property type="component" value="Unassembled WGS sequence"/>
</dbReference>
<feature type="region of interest" description="Disordered" evidence="1">
    <location>
        <begin position="105"/>
        <end position="127"/>
    </location>
</feature>
<feature type="region of interest" description="Disordered" evidence="1">
    <location>
        <begin position="53"/>
        <end position="77"/>
    </location>
</feature>
<organism evidence="2">
    <name type="scientific">Dichomitus squalens</name>
    <dbReference type="NCBI Taxonomy" id="114155"/>
    <lineage>
        <taxon>Eukaryota</taxon>
        <taxon>Fungi</taxon>
        <taxon>Dikarya</taxon>
        <taxon>Basidiomycota</taxon>
        <taxon>Agaricomycotina</taxon>
        <taxon>Agaricomycetes</taxon>
        <taxon>Polyporales</taxon>
        <taxon>Polyporaceae</taxon>
        <taxon>Dichomitus</taxon>
    </lineage>
</organism>
<proteinExistence type="predicted"/>
<gene>
    <name evidence="2" type="ORF">BD311DRAFT_805355</name>
</gene>
<evidence type="ECO:0000256" key="1">
    <source>
        <dbReference type="SAM" id="MobiDB-lite"/>
    </source>
</evidence>
<evidence type="ECO:0000313" key="2">
    <source>
        <dbReference type="EMBL" id="TBU30493.1"/>
    </source>
</evidence>
<protein>
    <submittedName>
        <fullName evidence="2">Uncharacterized protein</fullName>
    </submittedName>
</protein>
<accession>A0A4V2K0W6</accession>
<sequence>MVSKKSRKVKAYGEKGAILDDFRQKHRPPTSLRQAIGDDNEVMNVCPVYGLPFSHEPPQALSEKAKEAYKRRKERERKLKIAQAEGLPNDVGSDGESGRWVHWSQDEQERRSDEPTRHPIAGSPTSLEMGHASMASRPMFSEPVNASSRFAIGLYGTLYDPPVIPQPPSPGIGHATMAFSPSCLLLSSLPKAGYQLVWTFNAVRLAVAKE</sequence>
<dbReference type="EMBL" id="ML143405">
    <property type="protein sequence ID" value="TBU30493.1"/>
    <property type="molecule type" value="Genomic_DNA"/>
</dbReference>
<name>A0A4V2K0W6_9APHY</name>
<reference evidence="2" key="1">
    <citation type="submission" date="2019-01" db="EMBL/GenBank/DDBJ databases">
        <title>Draft genome sequences of three monokaryotic isolates of the white-rot basidiomycete fungus Dichomitus squalens.</title>
        <authorList>
            <consortium name="DOE Joint Genome Institute"/>
            <person name="Lopez S.C."/>
            <person name="Andreopoulos B."/>
            <person name="Pangilinan J."/>
            <person name="Lipzen A."/>
            <person name="Riley R."/>
            <person name="Ahrendt S."/>
            <person name="Ng V."/>
            <person name="Barry K."/>
            <person name="Daum C."/>
            <person name="Grigoriev I.V."/>
            <person name="Hilden K.S."/>
            <person name="Makela M.R."/>
            <person name="de Vries R.P."/>
        </authorList>
    </citation>
    <scope>NUCLEOTIDE SEQUENCE [LARGE SCALE GENOMIC DNA]</scope>
    <source>
        <strain evidence="2">OM18370.1</strain>
    </source>
</reference>
<dbReference type="AlphaFoldDB" id="A0A4V2K0W6"/>
<feature type="compositionally biased region" description="Basic and acidic residues" evidence="1">
    <location>
        <begin position="105"/>
        <end position="117"/>
    </location>
</feature>